<comment type="caution">
    <text evidence="5">The sequence shown here is derived from an EMBL/GenBank/DDBJ whole genome shotgun (WGS) entry which is preliminary data.</text>
</comment>
<dbReference type="AlphaFoldDB" id="A0A1S1V5I3"/>
<protein>
    <submittedName>
        <fullName evidence="5">Alpha-ribazole phosphatase</fullName>
        <ecNumber evidence="5">3.1.3.73</ecNumber>
    </submittedName>
</protein>
<dbReference type="Pfam" id="PF00300">
    <property type="entry name" value="His_Phos_1"/>
    <property type="match status" value="1"/>
</dbReference>
<organism evidence="5 6">
    <name type="scientific">Andreesenia angusta</name>
    <dbReference type="NCBI Taxonomy" id="39480"/>
    <lineage>
        <taxon>Bacteria</taxon>
        <taxon>Bacillati</taxon>
        <taxon>Bacillota</taxon>
        <taxon>Tissierellia</taxon>
        <taxon>Tissierellales</taxon>
        <taxon>Gottschalkiaceae</taxon>
        <taxon>Andreesenia</taxon>
    </lineage>
</organism>
<feature type="active site" description="Tele-phosphohistidine intermediate" evidence="3">
    <location>
        <position position="8"/>
    </location>
</feature>
<evidence type="ECO:0000256" key="4">
    <source>
        <dbReference type="PIRSR" id="PIRSR613078-2"/>
    </source>
</evidence>
<evidence type="ECO:0000256" key="1">
    <source>
        <dbReference type="ARBA" id="ARBA00023152"/>
    </source>
</evidence>
<dbReference type="SMART" id="SM00855">
    <property type="entry name" value="PGAM"/>
    <property type="match status" value="1"/>
</dbReference>
<dbReference type="CDD" id="cd07067">
    <property type="entry name" value="HP_PGM_like"/>
    <property type="match status" value="1"/>
</dbReference>
<dbReference type="EMBL" id="MKIE01000007">
    <property type="protein sequence ID" value="OHW61838.1"/>
    <property type="molecule type" value="Genomic_DNA"/>
</dbReference>
<proteinExistence type="predicted"/>
<dbReference type="InterPro" id="IPR013078">
    <property type="entry name" value="His_Pase_superF_clade-1"/>
</dbReference>
<dbReference type="PANTHER" id="PTHR48100:SF1">
    <property type="entry name" value="HISTIDINE PHOSPHATASE FAMILY PROTEIN-RELATED"/>
    <property type="match status" value="1"/>
</dbReference>
<name>A0A1S1V5I3_9FIRM</name>
<dbReference type="SUPFAM" id="SSF53254">
    <property type="entry name" value="Phosphoglycerate mutase-like"/>
    <property type="match status" value="1"/>
</dbReference>
<dbReference type="OrthoDB" id="7925971at2"/>
<dbReference type="GO" id="GO:0043755">
    <property type="term" value="F:alpha-ribazole phosphatase activity"/>
    <property type="evidence" value="ECO:0007669"/>
    <property type="project" value="UniProtKB-EC"/>
</dbReference>
<evidence type="ECO:0000256" key="2">
    <source>
        <dbReference type="ARBA" id="ARBA00023235"/>
    </source>
</evidence>
<keyword evidence="5" id="KW-0378">Hydrolase</keyword>
<dbReference type="PIRSF" id="PIRSF000709">
    <property type="entry name" value="6PFK_2-Ptase"/>
    <property type="match status" value="1"/>
</dbReference>
<keyword evidence="6" id="KW-1185">Reference proteome</keyword>
<dbReference type="InterPro" id="IPR050275">
    <property type="entry name" value="PGM_Phosphatase"/>
</dbReference>
<evidence type="ECO:0000256" key="3">
    <source>
        <dbReference type="PIRSR" id="PIRSR613078-1"/>
    </source>
</evidence>
<gene>
    <name evidence="5" type="primary">cobC</name>
    <name evidence="5" type="ORF">EUAN_18410</name>
</gene>
<feature type="binding site" evidence="4">
    <location>
        <begin position="7"/>
        <end position="14"/>
    </location>
    <ligand>
        <name>substrate</name>
    </ligand>
</feature>
<dbReference type="InterPro" id="IPR001345">
    <property type="entry name" value="PG/BPGM_mutase_AS"/>
</dbReference>
<dbReference type="EC" id="3.1.3.73" evidence="5"/>
<dbReference type="Gene3D" id="3.40.50.1240">
    <property type="entry name" value="Phosphoglycerate mutase-like"/>
    <property type="match status" value="1"/>
</dbReference>
<dbReference type="PROSITE" id="PS00175">
    <property type="entry name" value="PG_MUTASE"/>
    <property type="match status" value="1"/>
</dbReference>
<sequence length="196" mass="22719">MKIILVRHGETVANENKIFSGWTDYPLTERGRVQCVSLGRCLEKYENIDRIYASPLLRAKTTASYIAKSLKKGIIIKPELKEINFGLFEKKTSGEIMAEFKEDWEAWNRDYVHFKLPGGENLVELKERVVPFIDGLIERDEDCIVVTHGAVIQTVITYLLDLPLKKIWHFQCKNGSYTEIEYEKDFGFIKKIVPMD</sequence>
<feature type="active site" description="Proton donor/acceptor" evidence="3">
    <location>
        <position position="82"/>
    </location>
</feature>
<accession>A0A1S1V5I3</accession>
<dbReference type="InterPro" id="IPR029033">
    <property type="entry name" value="His_PPase_superfam"/>
</dbReference>
<reference evidence="5 6" key="1">
    <citation type="submission" date="2016-09" db="EMBL/GenBank/DDBJ databases">
        <title>Genome sequence of Eubacterium angustum.</title>
        <authorList>
            <person name="Poehlein A."/>
            <person name="Daniel R."/>
        </authorList>
    </citation>
    <scope>NUCLEOTIDE SEQUENCE [LARGE SCALE GENOMIC DNA]</scope>
    <source>
        <strain evidence="5 6">DSM 1989</strain>
    </source>
</reference>
<feature type="binding site" evidence="4">
    <location>
        <position position="58"/>
    </location>
    <ligand>
        <name>substrate</name>
    </ligand>
</feature>
<keyword evidence="2" id="KW-0413">Isomerase</keyword>
<dbReference type="RefSeq" id="WP_071063864.1">
    <property type="nucleotide sequence ID" value="NZ_MKIE01000007.1"/>
</dbReference>
<dbReference type="STRING" id="39480.EUAN_18410"/>
<evidence type="ECO:0000313" key="5">
    <source>
        <dbReference type="EMBL" id="OHW61838.1"/>
    </source>
</evidence>
<dbReference type="Proteomes" id="UP000180254">
    <property type="component" value="Unassembled WGS sequence"/>
</dbReference>
<keyword evidence="1" id="KW-0324">Glycolysis</keyword>
<dbReference type="PANTHER" id="PTHR48100">
    <property type="entry name" value="BROAD-SPECIFICITY PHOSPHATASE YOR283W-RELATED"/>
    <property type="match status" value="1"/>
</dbReference>
<evidence type="ECO:0000313" key="6">
    <source>
        <dbReference type="Proteomes" id="UP000180254"/>
    </source>
</evidence>
<dbReference type="GO" id="GO:0005737">
    <property type="term" value="C:cytoplasm"/>
    <property type="evidence" value="ECO:0007669"/>
    <property type="project" value="TreeGrafter"/>
</dbReference>